<organism evidence="5 6">
    <name type="scientific">Arabidopsis thaliana</name>
    <name type="common">Mouse-ear cress</name>
    <dbReference type="NCBI Taxonomy" id="3702"/>
    <lineage>
        <taxon>Eukaryota</taxon>
        <taxon>Viridiplantae</taxon>
        <taxon>Streptophyta</taxon>
        <taxon>Embryophyta</taxon>
        <taxon>Tracheophyta</taxon>
        <taxon>Spermatophyta</taxon>
        <taxon>Magnoliopsida</taxon>
        <taxon>eudicotyledons</taxon>
        <taxon>Gunneridae</taxon>
        <taxon>Pentapetalae</taxon>
        <taxon>rosids</taxon>
        <taxon>malvids</taxon>
        <taxon>Brassicales</taxon>
        <taxon>Brassicaceae</taxon>
        <taxon>Camelineae</taxon>
        <taxon>Arabidopsis</taxon>
    </lineage>
</organism>
<dbReference type="PANTHER" id="PTHR47926:SF347">
    <property type="entry name" value="PENTATRICOPEPTIDE REPEAT-CONTAINING PROTEIN"/>
    <property type="match status" value="1"/>
</dbReference>
<dbReference type="SUPFAM" id="SSF48452">
    <property type="entry name" value="TPR-like"/>
    <property type="match status" value="1"/>
</dbReference>
<proteinExistence type="predicted"/>
<dbReference type="PANTHER" id="PTHR47926">
    <property type="entry name" value="PENTATRICOPEPTIDE REPEAT-CONTAINING PROTEIN"/>
    <property type="match status" value="1"/>
</dbReference>
<dbReference type="NCBIfam" id="TIGR00756">
    <property type="entry name" value="PPR"/>
    <property type="match status" value="3"/>
</dbReference>
<accession>A0A7G2E796</accession>
<dbReference type="InterPro" id="IPR001841">
    <property type="entry name" value="Znf_RING"/>
</dbReference>
<evidence type="ECO:0000256" key="1">
    <source>
        <dbReference type="ARBA" id="ARBA00022737"/>
    </source>
</evidence>
<dbReference type="InterPro" id="IPR046960">
    <property type="entry name" value="PPR_At4g14850-like_plant"/>
</dbReference>
<evidence type="ECO:0000313" key="5">
    <source>
        <dbReference type="EMBL" id="CAD5317191.1"/>
    </source>
</evidence>
<dbReference type="GO" id="GO:0008270">
    <property type="term" value="F:zinc ion binding"/>
    <property type="evidence" value="ECO:0007669"/>
    <property type="project" value="UniProtKB-KW"/>
</dbReference>
<dbReference type="PROSITE" id="PS51375">
    <property type="entry name" value="PPR"/>
    <property type="match status" value="3"/>
</dbReference>
<evidence type="ECO:0000259" key="4">
    <source>
        <dbReference type="PROSITE" id="PS50089"/>
    </source>
</evidence>
<gene>
    <name evidence="5" type="ORF">AT9943_LOCUS5476</name>
</gene>
<dbReference type="SMART" id="SM00184">
    <property type="entry name" value="RING"/>
    <property type="match status" value="1"/>
</dbReference>
<keyword evidence="2" id="KW-0863">Zinc-finger</keyword>
<dbReference type="GO" id="GO:0005737">
    <property type="term" value="C:cytoplasm"/>
    <property type="evidence" value="ECO:0007669"/>
    <property type="project" value="UniProtKB-ARBA"/>
</dbReference>
<dbReference type="InterPro" id="IPR011990">
    <property type="entry name" value="TPR-like_helical_dom_sf"/>
</dbReference>
<reference evidence="5 6" key="1">
    <citation type="submission" date="2020-09" db="EMBL/GenBank/DDBJ databases">
        <authorList>
            <person name="Ashkenazy H."/>
        </authorList>
    </citation>
    <scope>NUCLEOTIDE SEQUENCE [LARGE SCALE GENOMIC DNA]</scope>
    <source>
        <strain evidence="6">cv. Cdm-0</strain>
    </source>
</reference>
<dbReference type="CDD" id="cd23119">
    <property type="entry name" value="RING-H2_NIPL1-like"/>
    <property type="match status" value="1"/>
</dbReference>
<keyword evidence="2" id="KW-0862">Zinc</keyword>
<dbReference type="FunFam" id="1.25.40.10:FF:000090">
    <property type="entry name" value="Pentatricopeptide repeat-containing protein, chloroplastic"/>
    <property type="match status" value="1"/>
</dbReference>
<protein>
    <submittedName>
        <fullName evidence="5">(thale cress) hypothetical protein</fullName>
    </submittedName>
</protein>
<feature type="repeat" description="PPR" evidence="3">
    <location>
        <begin position="203"/>
        <end position="233"/>
    </location>
</feature>
<dbReference type="EMBL" id="LR881466">
    <property type="protein sequence ID" value="CAD5317191.1"/>
    <property type="molecule type" value="Genomic_DNA"/>
</dbReference>
<dbReference type="AlphaFoldDB" id="A0A7G2E796"/>
<evidence type="ECO:0000313" key="6">
    <source>
        <dbReference type="Proteomes" id="UP000516314"/>
    </source>
</evidence>
<dbReference type="Gene3D" id="3.30.40.10">
    <property type="entry name" value="Zinc/RING finger domain, C3HC4 (zinc finger)"/>
    <property type="match status" value="1"/>
</dbReference>
<dbReference type="InterPro" id="IPR046848">
    <property type="entry name" value="E_motif"/>
</dbReference>
<evidence type="ECO:0000256" key="3">
    <source>
        <dbReference type="PROSITE-ProRule" id="PRU00708"/>
    </source>
</evidence>
<dbReference type="Pfam" id="PF13639">
    <property type="entry name" value="zf-RING_2"/>
    <property type="match status" value="1"/>
</dbReference>
<dbReference type="SUPFAM" id="SSF57850">
    <property type="entry name" value="RING/U-box"/>
    <property type="match status" value="1"/>
</dbReference>
<dbReference type="GO" id="GO:0009451">
    <property type="term" value="P:RNA modification"/>
    <property type="evidence" value="ECO:0007669"/>
    <property type="project" value="InterPro"/>
</dbReference>
<dbReference type="Pfam" id="PF01535">
    <property type="entry name" value="PPR"/>
    <property type="match status" value="5"/>
</dbReference>
<dbReference type="InterPro" id="IPR002885">
    <property type="entry name" value="PPR_rpt"/>
</dbReference>
<dbReference type="Proteomes" id="UP000516314">
    <property type="component" value="Chromosome 1"/>
</dbReference>
<dbReference type="GO" id="GO:0003729">
    <property type="term" value="F:mRNA binding"/>
    <property type="evidence" value="ECO:0007669"/>
    <property type="project" value="UniProtKB-ARBA"/>
</dbReference>
<keyword evidence="1" id="KW-0677">Repeat</keyword>
<dbReference type="FunFam" id="1.25.40.10:FF:000073">
    <property type="entry name" value="Pentatricopeptide repeat-containing protein chloroplastic"/>
    <property type="match status" value="1"/>
</dbReference>
<dbReference type="PROSITE" id="PS50089">
    <property type="entry name" value="ZF_RING_2"/>
    <property type="match status" value="1"/>
</dbReference>
<feature type="repeat" description="PPR" evidence="3">
    <location>
        <begin position="234"/>
        <end position="268"/>
    </location>
</feature>
<dbReference type="Pfam" id="PF20431">
    <property type="entry name" value="E_motif"/>
    <property type="match status" value="1"/>
</dbReference>
<sequence>MRFILRHLHSLGVINKFDSFLLHFHTKSLKSNHTLKQYLESGEPIKALLDFRHRFRQSPSFVDSFSVLFAIKASSAQKASSFDGRQIHALVRKLGFNAVIQIQTSLVGFYSSVGDVDYARQVFDETPEKQNIVLWTAMISAYTENENSVEAIELFKRMEAEKIELDEVIVTVALSACADLGAVQMGEEIYSRSIKRKRRLAMDLTLRNSLLNMYVKSGETEKARKLFDESMRKDVTTYTSMIFGYALNGQAQESLELFKKMKTIDQSQDTVITPNDVTFIGVLMACSHSGLVEEGKRHFKSMIMDYNLKPREAHFGCMVDLFCRSGHLKDAHEFINQMPIKPNTVIWRTLLGACSLHGNVELGEEVQRRIFELDRDHVGDYVALSNIYASKGMWDEKSKMRDRVRKRRMPGKSWIELGSIINEFVSGPDNNDEQLMMGEISEAEQIADSTIDTVSRLIAGVFSGALTGIFAMAGAFTGAVTGAVAGRAAQYGVLRGAALGAVAGAILSVEVLEASRAYWYLELSGSRGPSSMADFVEQLFRGRLVDEQLMSTMINSHHWQLRISDVSYEEREDVYGELEARGLSGDSLRKLPCYIMSSEMVRRQVTHCTICLQDIKTGEITRSLPKCDHTFHLVCVDKWLIRHGSCPICRQAVKD</sequence>
<dbReference type="Gene3D" id="1.25.40.10">
    <property type="entry name" value="Tetratricopeptide repeat domain"/>
    <property type="match status" value="3"/>
</dbReference>
<name>A0A7G2E796_ARATH</name>
<dbReference type="InterPro" id="IPR013083">
    <property type="entry name" value="Znf_RING/FYVE/PHD"/>
</dbReference>
<evidence type="ECO:0000256" key="2">
    <source>
        <dbReference type="PROSITE-ProRule" id="PRU00175"/>
    </source>
</evidence>
<feature type="repeat" description="PPR" evidence="3">
    <location>
        <begin position="131"/>
        <end position="165"/>
    </location>
</feature>
<keyword evidence="2" id="KW-0479">Metal-binding</keyword>
<feature type="domain" description="RING-type" evidence="4">
    <location>
        <begin position="608"/>
        <end position="650"/>
    </location>
</feature>